<keyword evidence="3" id="KW-1185">Reference proteome</keyword>
<feature type="compositionally biased region" description="Basic and acidic residues" evidence="1">
    <location>
        <begin position="146"/>
        <end position="175"/>
    </location>
</feature>
<gene>
    <name evidence="2" type="ORF">MAR_004529</name>
</gene>
<organism evidence="2 3">
    <name type="scientific">Mya arenaria</name>
    <name type="common">Soft-shell clam</name>
    <dbReference type="NCBI Taxonomy" id="6604"/>
    <lineage>
        <taxon>Eukaryota</taxon>
        <taxon>Metazoa</taxon>
        <taxon>Spiralia</taxon>
        <taxon>Lophotrochozoa</taxon>
        <taxon>Mollusca</taxon>
        <taxon>Bivalvia</taxon>
        <taxon>Autobranchia</taxon>
        <taxon>Heteroconchia</taxon>
        <taxon>Euheterodonta</taxon>
        <taxon>Imparidentia</taxon>
        <taxon>Neoheterodontei</taxon>
        <taxon>Myida</taxon>
        <taxon>Myoidea</taxon>
        <taxon>Myidae</taxon>
        <taxon>Mya</taxon>
    </lineage>
</organism>
<sequence length="270" mass="31689">MALLRTKPGWLNLDLEYAQKLEYPVGSHLFQPSALESFGTAMATNKSSGFRFVDENKHKMTNRIDLGMDMITKRPRTPRDPYTTLTDTQKKNIQKGWYRDRYATNTNQYLLRGTPTSNPFCWIDTQWQRDPPAQYNTARLGGAERWGPDRVGERTNQHFNRPEDPKRFTKPEVYRRPPTNIAGDVYQDHGRPTEGYFAQRNPNSQTWFGSTVPLNRTTVLQDIRPKTMAEYSQLREEKAREMLQRKPMWPNYSEYTDRTLIGTRIDDKEK</sequence>
<dbReference type="Proteomes" id="UP001164746">
    <property type="component" value="Chromosome 9"/>
</dbReference>
<evidence type="ECO:0000313" key="2">
    <source>
        <dbReference type="EMBL" id="WAR14424.1"/>
    </source>
</evidence>
<accession>A0ABY7EZM4</accession>
<protein>
    <submittedName>
        <fullName evidence="2">Uncharacterized protein</fullName>
    </submittedName>
</protein>
<evidence type="ECO:0000256" key="1">
    <source>
        <dbReference type="SAM" id="MobiDB-lite"/>
    </source>
</evidence>
<reference evidence="2" key="1">
    <citation type="submission" date="2022-11" db="EMBL/GenBank/DDBJ databases">
        <title>Centuries of genome instability and evolution in soft-shell clam transmissible cancer (bioRxiv).</title>
        <authorList>
            <person name="Hart S.F.M."/>
            <person name="Yonemitsu M.A."/>
            <person name="Giersch R.M."/>
            <person name="Beal B.F."/>
            <person name="Arriagada G."/>
            <person name="Davis B.W."/>
            <person name="Ostrander E.A."/>
            <person name="Goff S.P."/>
            <person name="Metzger M.J."/>
        </authorList>
    </citation>
    <scope>NUCLEOTIDE SEQUENCE</scope>
    <source>
        <strain evidence="2">MELC-2E11</strain>
        <tissue evidence="2">Siphon/mantle</tissue>
    </source>
</reference>
<feature type="region of interest" description="Disordered" evidence="1">
    <location>
        <begin position="142"/>
        <end position="189"/>
    </location>
</feature>
<evidence type="ECO:0000313" key="3">
    <source>
        <dbReference type="Proteomes" id="UP001164746"/>
    </source>
</evidence>
<dbReference type="EMBL" id="CP111020">
    <property type="protein sequence ID" value="WAR14424.1"/>
    <property type="molecule type" value="Genomic_DNA"/>
</dbReference>
<name>A0ABY7EZM4_MYAAR</name>
<proteinExistence type="predicted"/>